<reference evidence="1" key="1">
    <citation type="submission" date="2020-09" db="EMBL/GenBank/DDBJ databases">
        <title>Genome sequence of Vibrio parahaemolyticus isolates.</title>
        <authorList>
            <person name="Hammerl J.A."/>
            <person name="Strauch E."/>
        </authorList>
    </citation>
    <scope>NUCLEOTIDE SEQUENCE</scope>
    <source>
        <strain evidence="1">17-VB00146</strain>
    </source>
</reference>
<dbReference type="InterPro" id="IPR014729">
    <property type="entry name" value="Rossmann-like_a/b/a_fold"/>
</dbReference>
<protein>
    <recommendedName>
        <fullName evidence="3">Phosphoadenosine phosphosulphate reductase domain-containing protein</fullName>
    </recommendedName>
</protein>
<evidence type="ECO:0000313" key="1">
    <source>
        <dbReference type="EMBL" id="MCC3803894.1"/>
    </source>
</evidence>
<dbReference type="SUPFAM" id="SSF52402">
    <property type="entry name" value="Adenine nucleotide alpha hydrolases-like"/>
    <property type="match status" value="1"/>
</dbReference>
<dbReference type="Proteomes" id="UP000726777">
    <property type="component" value="Unassembled WGS sequence"/>
</dbReference>
<name>A0A9Q3YGD1_VIBPH</name>
<dbReference type="Gene3D" id="3.40.50.620">
    <property type="entry name" value="HUPs"/>
    <property type="match status" value="1"/>
</dbReference>
<evidence type="ECO:0008006" key="3">
    <source>
        <dbReference type="Google" id="ProtNLM"/>
    </source>
</evidence>
<accession>A0A9Q3YGD1</accession>
<dbReference type="EMBL" id="JACVHL010000002">
    <property type="protein sequence ID" value="MCC3803894.1"/>
    <property type="molecule type" value="Genomic_DNA"/>
</dbReference>
<gene>
    <name evidence="1" type="ORF">IB292_02475</name>
</gene>
<evidence type="ECO:0000313" key="2">
    <source>
        <dbReference type="Proteomes" id="UP000726777"/>
    </source>
</evidence>
<comment type="caution">
    <text evidence="1">The sequence shown here is derived from an EMBL/GenBank/DDBJ whole genome shotgun (WGS) entry which is preliminary data.</text>
</comment>
<sequence>MGNELNLNLDKLELQIPVQVIDSDSDIDTSVQVIDPSNHIEPESQEDTPVWEVSVNRLINLLKSGYSLSVGFSGGKDSSCVLIIFLEALRRLVAEGHPNIPKCYVLNSNTKREMPLIDSYSEWSLTQISIYCARHNLPVEVHQVKPSLTGSFNYYCIGRGKLPRFPGQTRDCAIGEKIQPQQKLVKRLEAENDSEIITLLGTRLDESAARKRSMERFSMDEVSIVELDGKLTFAPIANFDLDDVWMLIAGCCQHDGKPAKIYNTYTPNFDELLQLYRDANSGTCGVIVGDTGNRSSCGSRFGCAWCTVSGERDNSLESMLEQDEAYAFMKPFVKFRQFLINIRFDMNSRDFRGKRIDHGWMKIIPDYFNPTTKRQILRYLITMDRMEVERARKHEEAYYAGKIEKTELNELLCYPMFENITQNDILAIDFVWSLNRDFEEASPAARDYLAIHELGERYFIPEVPRAERISIPKPRWFDVSQDLPNQEEVQGILPIGWKLEDLDINFADEMEVTMASGFSYINAVREHYYQLNKVDIAETCRAALRNDWIRIRKADLLRYDAIARRHDYILRLFQSERPMKENEYGDLVMMNVHEFLIENSIDQEEFESIREKLQQEELADDYAMDLFGVESVVEAINELEANKPKKEPKKPETTVTNVSAYEMAASQMQMF</sequence>
<dbReference type="AlphaFoldDB" id="A0A9Q3YGD1"/>
<dbReference type="RefSeq" id="WP_228085568.1">
    <property type="nucleotide sequence ID" value="NZ_JACVHL010000002.1"/>
</dbReference>
<organism evidence="1 2">
    <name type="scientific">Vibrio parahaemolyticus</name>
    <dbReference type="NCBI Taxonomy" id="670"/>
    <lineage>
        <taxon>Bacteria</taxon>
        <taxon>Pseudomonadati</taxon>
        <taxon>Pseudomonadota</taxon>
        <taxon>Gammaproteobacteria</taxon>
        <taxon>Vibrionales</taxon>
        <taxon>Vibrionaceae</taxon>
        <taxon>Vibrio</taxon>
    </lineage>
</organism>
<proteinExistence type="predicted"/>